<dbReference type="AlphaFoldDB" id="A0A9D1D163"/>
<evidence type="ECO:0000313" key="2">
    <source>
        <dbReference type="EMBL" id="HIQ96905.1"/>
    </source>
</evidence>
<dbReference type="EMBL" id="DVFT01000148">
    <property type="protein sequence ID" value="HIQ96905.1"/>
    <property type="molecule type" value="Genomic_DNA"/>
</dbReference>
<evidence type="ECO:0000256" key="1">
    <source>
        <dbReference type="SAM" id="MobiDB-lite"/>
    </source>
</evidence>
<feature type="region of interest" description="Disordered" evidence="1">
    <location>
        <begin position="195"/>
        <end position="214"/>
    </location>
</feature>
<dbReference type="Proteomes" id="UP000886886">
    <property type="component" value="Unassembled WGS sequence"/>
</dbReference>
<protein>
    <submittedName>
        <fullName evidence="2">Uncharacterized protein</fullName>
    </submittedName>
</protein>
<organism evidence="2 3">
    <name type="scientific">Candidatus Limivivens merdigallinarum</name>
    <dbReference type="NCBI Taxonomy" id="2840859"/>
    <lineage>
        <taxon>Bacteria</taxon>
        <taxon>Bacillati</taxon>
        <taxon>Bacillota</taxon>
        <taxon>Clostridia</taxon>
        <taxon>Lachnospirales</taxon>
        <taxon>Lachnospiraceae</taxon>
        <taxon>Lachnospiraceae incertae sedis</taxon>
        <taxon>Candidatus Limivivens</taxon>
    </lineage>
</organism>
<proteinExistence type="predicted"/>
<name>A0A9D1D163_9FIRM</name>
<reference evidence="2" key="2">
    <citation type="journal article" date="2021" name="PeerJ">
        <title>Extensive microbial diversity within the chicken gut microbiome revealed by metagenomics and culture.</title>
        <authorList>
            <person name="Gilroy R."/>
            <person name="Ravi A."/>
            <person name="Getino M."/>
            <person name="Pursley I."/>
            <person name="Horton D.L."/>
            <person name="Alikhan N.F."/>
            <person name="Baker D."/>
            <person name="Gharbi K."/>
            <person name="Hall N."/>
            <person name="Watson M."/>
            <person name="Adriaenssens E.M."/>
            <person name="Foster-Nyarko E."/>
            <person name="Jarju S."/>
            <person name="Secka A."/>
            <person name="Antonio M."/>
            <person name="Oren A."/>
            <person name="Chaudhuri R.R."/>
            <person name="La Ragione R."/>
            <person name="Hildebrand F."/>
            <person name="Pallen M.J."/>
        </authorList>
    </citation>
    <scope>NUCLEOTIDE SEQUENCE</scope>
    <source>
        <strain evidence="2">ChiSjej3B21-11622</strain>
    </source>
</reference>
<feature type="compositionally biased region" description="Basic and acidic residues" evidence="1">
    <location>
        <begin position="202"/>
        <end position="214"/>
    </location>
</feature>
<reference evidence="2" key="1">
    <citation type="submission" date="2020-10" db="EMBL/GenBank/DDBJ databases">
        <authorList>
            <person name="Gilroy R."/>
        </authorList>
    </citation>
    <scope>NUCLEOTIDE SEQUENCE</scope>
    <source>
        <strain evidence="2">ChiSjej3B21-11622</strain>
    </source>
</reference>
<evidence type="ECO:0000313" key="3">
    <source>
        <dbReference type="Proteomes" id="UP000886886"/>
    </source>
</evidence>
<comment type="caution">
    <text evidence="2">The sequence shown here is derived from an EMBL/GenBank/DDBJ whole genome shotgun (WGS) entry which is preliminary data.</text>
</comment>
<accession>A0A9D1D163</accession>
<sequence>MQLKKLTIYYEDSKQSCQMLAEEFGKYENVECKKASDYEEQRIIFTDKEKIGLIFESENGKVPDSISNVIQKIVADKEETHMICVTGGRKEFKALHSAKTDMEQRGLKVQNIYTKYLFQKHKVKMETAAGQIISDLEAKKENLFPKETYQDHSKKELRKYLRRELREYGKYSRKQRASKRGKIYASEYEDDHCRYLSGDGKAQGDRQNYSKRDY</sequence>
<gene>
    <name evidence="2" type="ORF">IAB26_10110</name>
</gene>